<dbReference type="InterPro" id="IPR003339">
    <property type="entry name" value="ABC/ECF_trnsptr_transmembrane"/>
</dbReference>
<dbReference type="CDD" id="cd16914">
    <property type="entry name" value="EcfT"/>
    <property type="match status" value="1"/>
</dbReference>
<dbReference type="Pfam" id="PF02361">
    <property type="entry name" value="CbiQ"/>
    <property type="match status" value="1"/>
</dbReference>
<proteinExistence type="predicted"/>
<feature type="transmembrane region" description="Helical" evidence="6">
    <location>
        <begin position="67"/>
        <end position="87"/>
    </location>
</feature>
<evidence type="ECO:0000256" key="5">
    <source>
        <dbReference type="ARBA" id="ARBA00023136"/>
    </source>
</evidence>
<keyword evidence="2" id="KW-1003">Cell membrane</keyword>
<comment type="subcellular location">
    <subcellularLocation>
        <location evidence="1">Membrane</location>
        <topology evidence="1">Multi-pass membrane protein</topology>
    </subcellularLocation>
</comment>
<protein>
    <submittedName>
        <fullName evidence="7">Energy-coupling factor transporter transmembrane component T family protein</fullName>
    </submittedName>
</protein>
<evidence type="ECO:0000313" key="8">
    <source>
        <dbReference type="Proteomes" id="UP001595846"/>
    </source>
</evidence>
<dbReference type="Proteomes" id="UP001595846">
    <property type="component" value="Unassembled WGS sequence"/>
</dbReference>
<feature type="transmembrane region" description="Helical" evidence="6">
    <location>
        <begin position="20"/>
        <end position="46"/>
    </location>
</feature>
<evidence type="ECO:0000313" key="7">
    <source>
        <dbReference type="EMBL" id="MFC3958648.1"/>
    </source>
</evidence>
<name>A0ABD5NNP2_9EURY</name>
<evidence type="ECO:0000256" key="3">
    <source>
        <dbReference type="ARBA" id="ARBA00022692"/>
    </source>
</evidence>
<gene>
    <name evidence="7" type="ORF">ACFOUR_09740</name>
</gene>
<feature type="transmembrane region" description="Helical" evidence="6">
    <location>
        <begin position="93"/>
        <end position="113"/>
    </location>
</feature>
<dbReference type="PANTHER" id="PTHR34857">
    <property type="entry name" value="SLL0384 PROTEIN"/>
    <property type="match status" value="1"/>
</dbReference>
<evidence type="ECO:0000256" key="1">
    <source>
        <dbReference type="ARBA" id="ARBA00004141"/>
    </source>
</evidence>
<keyword evidence="3 6" id="KW-0812">Transmembrane</keyword>
<dbReference type="AlphaFoldDB" id="A0ABD5NNP2"/>
<reference evidence="7 8" key="1">
    <citation type="journal article" date="2019" name="Int. J. Syst. Evol. Microbiol.">
        <title>The Global Catalogue of Microorganisms (GCM) 10K type strain sequencing project: providing services to taxonomists for standard genome sequencing and annotation.</title>
        <authorList>
            <consortium name="The Broad Institute Genomics Platform"/>
            <consortium name="The Broad Institute Genome Sequencing Center for Infectious Disease"/>
            <person name="Wu L."/>
            <person name="Ma J."/>
        </authorList>
    </citation>
    <scope>NUCLEOTIDE SEQUENCE [LARGE SCALE GENOMIC DNA]</scope>
    <source>
        <strain evidence="7 8">IBRC-M 10256</strain>
    </source>
</reference>
<keyword evidence="8" id="KW-1185">Reference proteome</keyword>
<evidence type="ECO:0000256" key="4">
    <source>
        <dbReference type="ARBA" id="ARBA00022989"/>
    </source>
</evidence>
<comment type="caution">
    <text evidence="7">The sequence shown here is derived from an EMBL/GenBank/DDBJ whole genome shotgun (WGS) entry which is preliminary data.</text>
</comment>
<organism evidence="7 8">
    <name type="scientific">Halovivax cerinus</name>
    <dbReference type="NCBI Taxonomy" id="1487865"/>
    <lineage>
        <taxon>Archaea</taxon>
        <taxon>Methanobacteriati</taxon>
        <taxon>Methanobacteriota</taxon>
        <taxon>Stenosarchaea group</taxon>
        <taxon>Halobacteria</taxon>
        <taxon>Halobacteriales</taxon>
        <taxon>Natrialbaceae</taxon>
        <taxon>Halovivax</taxon>
    </lineage>
</organism>
<dbReference type="EMBL" id="JBHSAQ010000006">
    <property type="protein sequence ID" value="MFC3958648.1"/>
    <property type="molecule type" value="Genomic_DNA"/>
</dbReference>
<dbReference type="PANTHER" id="PTHR34857:SF2">
    <property type="entry name" value="SLL0384 PROTEIN"/>
    <property type="match status" value="1"/>
</dbReference>
<keyword evidence="5 6" id="KW-0472">Membrane</keyword>
<keyword evidence="4 6" id="KW-1133">Transmembrane helix</keyword>
<evidence type="ECO:0000256" key="2">
    <source>
        <dbReference type="ARBA" id="ARBA00022475"/>
    </source>
</evidence>
<dbReference type="RefSeq" id="WP_256530988.1">
    <property type="nucleotide sequence ID" value="NZ_CP101824.1"/>
</dbReference>
<sequence>MLAYEPDETIAHGLDPRAKLAFQVAFAVAALARPSIVTLAALTVLARSTLATAGLSPVSVLYGYRHLFAFLALSVLLAAVTVGPPWIDVAGGVRTARAAYGVGLVLLVSAAYVRSTPVRHSRAAIQRLVPGAPGRLLGLGVSLVFRFLPVVRHDVLTIRDAMAVRLGTERSMPDRAATIGARSLTRAFARADRLSVAMQARCLSWNATLPRLSFSRDDWLVVAFSLAVGTSPLW</sequence>
<evidence type="ECO:0000256" key="6">
    <source>
        <dbReference type="SAM" id="Phobius"/>
    </source>
</evidence>
<accession>A0ABD5NNP2</accession>
<dbReference type="InterPro" id="IPR051611">
    <property type="entry name" value="ECF_transporter_component"/>
</dbReference>
<dbReference type="GO" id="GO:0005886">
    <property type="term" value="C:plasma membrane"/>
    <property type="evidence" value="ECO:0007669"/>
    <property type="project" value="UniProtKB-ARBA"/>
</dbReference>
<dbReference type="GeneID" id="73903700"/>